<dbReference type="EMBL" id="MIPY01000058">
    <property type="protein sequence ID" value="OES24824.1"/>
    <property type="molecule type" value="Genomic_DNA"/>
</dbReference>
<keyword evidence="3" id="KW-1185">Reference proteome</keyword>
<evidence type="ECO:0000313" key="3">
    <source>
        <dbReference type="Proteomes" id="UP000095392"/>
    </source>
</evidence>
<proteinExistence type="predicted"/>
<keyword evidence="1" id="KW-1133">Transmembrane helix</keyword>
<gene>
    <name evidence="2" type="ORF">BFV95_4583</name>
</gene>
<comment type="caution">
    <text evidence="2">The sequence shown here is derived from an EMBL/GenBank/DDBJ whole genome shotgun (WGS) entry which is preliminary data.</text>
</comment>
<keyword evidence="1" id="KW-0472">Membrane</keyword>
<accession>A0AB36FQR3</accession>
<protein>
    <submittedName>
        <fullName evidence="2">Uncharacterized protein</fullName>
    </submittedName>
</protein>
<evidence type="ECO:0000256" key="1">
    <source>
        <dbReference type="SAM" id="Phobius"/>
    </source>
</evidence>
<name>A0AB36FQR3_ALTMA</name>
<keyword evidence="1" id="KW-0812">Transmembrane</keyword>
<evidence type="ECO:0000313" key="2">
    <source>
        <dbReference type="EMBL" id="OES24824.1"/>
    </source>
</evidence>
<reference evidence="2 3" key="1">
    <citation type="submission" date="2016-09" db="EMBL/GenBank/DDBJ databases">
        <title>Draft Genome Sequence of four Alteromonas macleodii strains isolated from copper coupons and grown long-term at elevated copper levels.</title>
        <authorList>
            <person name="Cusick K."/>
            <person name="Dale J."/>
            <person name="Little B."/>
            <person name="Biffinger J."/>
        </authorList>
    </citation>
    <scope>NUCLEOTIDE SEQUENCE [LARGE SCALE GENOMIC DNA]</scope>
    <source>
        <strain evidence="2 3">KCP01</strain>
    </source>
</reference>
<dbReference type="RefSeq" id="WP_069945328.1">
    <property type="nucleotide sequence ID" value="NZ_MIPW01000063.1"/>
</dbReference>
<dbReference type="AlphaFoldDB" id="A0AB36FQR3"/>
<dbReference type="Proteomes" id="UP000095392">
    <property type="component" value="Unassembled WGS sequence"/>
</dbReference>
<feature type="transmembrane region" description="Helical" evidence="1">
    <location>
        <begin position="24"/>
        <end position="46"/>
    </location>
</feature>
<sequence>MKLSTRLDKWALYLLNPNKPKNGWYSVLDSDILVPVAVMLLSLLIMSSATDIPLFLIVLIIGVLLIMPFIWAHFWVSYRGLNNKESNAFKLLLSQEQQQLIRSVRLLSGYLWESDHDTRHGDKPYSALELETIEFDRDKAEKLRWHHRELTTLSDKAIVQSMRVFESMSFSIRIDANKRCDAYIDYLKLCQAQDRIVRDMQFQTS</sequence>
<feature type="transmembrane region" description="Helical" evidence="1">
    <location>
        <begin position="52"/>
        <end position="76"/>
    </location>
</feature>
<organism evidence="2 3">
    <name type="scientific">Alteromonas macleodii</name>
    <name type="common">Pseudoalteromonas macleodii</name>
    <dbReference type="NCBI Taxonomy" id="28108"/>
    <lineage>
        <taxon>Bacteria</taxon>
        <taxon>Pseudomonadati</taxon>
        <taxon>Pseudomonadota</taxon>
        <taxon>Gammaproteobacteria</taxon>
        <taxon>Alteromonadales</taxon>
        <taxon>Alteromonadaceae</taxon>
        <taxon>Alteromonas/Salinimonas group</taxon>
        <taxon>Alteromonas</taxon>
    </lineage>
</organism>